<dbReference type="Proteomes" id="UP000199459">
    <property type="component" value="Unassembled WGS sequence"/>
</dbReference>
<dbReference type="InterPro" id="IPR052157">
    <property type="entry name" value="BCAA_transport_permease"/>
</dbReference>
<dbReference type="OrthoDB" id="9807115at2"/>
<evidence type="ECO:0000256" key="9">
    <source>
        <dbReference type="SAM" id="Phobius"/>
    </source>
</evidence>
<feature type="transmembrane region" description="Helical" evidence="9">
    <location>
        <begin position="191"/>
        <end position="211"/>
    </location>
</feature>
<feature type="transmembrane region" description="Helical" evidence="9">
    <location>
        <begin position="95"/>
        <end position="116"/>
    </location>
</feature>
<feature type="transmembrane region" description="Helical" evidence="9">
    <location>
        <begin position="6"/>
        <end position="25"/>
    </location>
</feature>
<keyword evidence="5" id="KW-0029">Amino-acid transport</keyword>
<keyword evidence="2" id="KW-0813">Transport</keyword>
<gene>
    <name evidence="10" type="ORF">SAMN05216325_1167</name>
</gene>
<sequence>METLFFVLQIGLIYGIAGLAVRMILSVSGGGFDLFVAISALISAEIGIAVANFWQADSISEVLLACCIGILSAGLIGYLWSVLISLSKLRKSPALAIFIGSFGALMFIMGSVGVLRGPGLRTFENISGQTIDFLNMYVGIGIFSGLTLTGMAILISLAFLKLPIGYALRLYTINPFLSLEIGINKDRVRQLGTIFTGFLAGVAGCAMALTGGSTPELGMKLFLYGIGAALLFESRELFYPLISGFILGAMQVGIQLYLAPAWSESIMFAVIVTVLILRGTSREVSGVR</sequence>
<keyword evidence="6 9" id="KW-1133">Transmembrane helix</keyword>
<comment type="subcellular location">
    <subcellularLocation>
        <location evidence="1">Cell membrane</location>
        <topology evidence="1">Multi-pass membrane protein</topology>
    </subcellularLocation>
</comment>
<dbReference type="AlphaFoldDB" id="A0A1H8G319"/>
<dbReference type="PANTHER" id="PTHR11795:SF449">
    <property type="entry name" value="BRANCHED-CHAIN AMINO ACID TRANSPORT PERMEASE PROTEIN LIVH-RELATED"/>
    <property type="match status" value="1"/>
</dbReference>
<feature type="transmembrane region" description="Helical" evidence="9">
    <location>
        <begin position="237"/>
        <end position="259"/>
    </location>
</feature>
<dbReference type="Pfam" id="PF02653">
    <property type="entry name" value="BPD_transp_2"/>
    <property type="match status" value="1"/>
</dbReference>
<proteinExistence type="inferred from homology"/>
<evidence type="ECO:0000256" key="7">
    <source>
        <dbReference type="ARBA" id="ARBA00023136"/>
    </source>
</evidence>
<evidence type="ECO:0000256" key="5">
    <source>
        <dbReference type="ARBA" id="ARBA00022970"/>
    </source>
</evidence>
<feature type="transmembrane region" description="Helical" evidence="9">
    <location>
        <begin position="62"/>
        <end position="83"/>
    </location>
</feature>
<dbReference type="RefSeq" id="WP_090632996.1">
    <property type="nucleotide sequence ID" value="NZ_FOCP01000016.1"/>
</dbReference>
<evidence type="ECO:0000313" key="11">
    <source>
        <dbReference type="Proteomes" id="UP000199459"/>
    </source>
</evidence>
<dbReference type="GO" id="GO:0006865">
    <property type="term" value="P:amino acid transport"/>
    <property type="evidence" value="ECO:0007669"/>
    <property type="project" value="UniProtKB-KW"/>
</dbReference>
<reference evidence="10 11" key="1">
    <citation type="submission" date="2016-10" db="EMBL/GenBank/DDBJ databases">
        <authorList>
            <person name="de Groot N.N."/>
        </authorList>
    </citation>
    <scope>NUCLEOTIDE SEQUENCE [LARGE SCALE GENOMIC DNA]</scope>
    <source>
        <strain evidence="10 11">Nm22</strain>
    </source>
</reference>
<keyword evidence="4 9" id="KW-0812">Transmembrane</keyword>
<organism evidence="10 11">
    <name type="scientific">Nitrosomonas marina</name>
    <dbReference type="NCBI Taxonomy" id="917"/>
    <lineage>
        <taxon>Bacteria</taxon>
        <taxon>Pseudomonadati</taxon>
        <taxon>Pseudomonadota</taxon>
        <taxon>Betaproteobacteria</taxon>
        <taxon>Nitrosomonadales</taxon>
        <taxon>Nitrosomonadaceae</taxon>
        <taxon>Nitrosomonas</taxon>
    </lineage>
</organism>
<feature type="transmembrane region" description="Helical" evidence="9">
    <location>
        <begin position="136"/>
        <end position="160"/>
    </location>
</feature>
<dbReference type="EMBL" id="FOCP01000016">
    <property type="protein sequence ID" value="SEN38362.1"/>
    <property type="molecule type" value="Genomic_DNA"/>
</dbReference>
<dbReference type="GO" id="GO:0022857">
    <property type="term" value="F:transmembrane transporter activity"/>
    <property type="evidence" value="ECO:0007669"/>
    <property type="project" value="InterPro"/>
</dbReference>
<evidence type="ECO:0000256" key="8">
    <source>
        <dbReference type="ARBA" id="ARBA00037998"/>
    </source>
</evidence>
<dbReference type="InterPro" id="IPR001851">
    <property type="entry name" value="ABC_transp_permease"/>
</dbReference>
<evidence type="ECO:0000256" key="1">
    <source>
        <dbReference type="ARBA" id="ARBA00004651"/>
    </source>
</evidence>
<accession>A0A1H8G319</accession>
<evidence type="ECO:0000256" key="3">
    <source>
        <dbReference type="ARBA" id="ARBA00022475"/>
    </source>
</evidence>
<feature type="transmembrane region" description="Helical" evidence="9">
    <location>
        <begin position="32"/>
        <end position="56"/>
    </location>
</feature>
<comment type="similarity">
    <text evidence="8">Belongs to the binding-protein-dependent transport system permease family. LivHM subfamily.</text>
</comment>
<evidence type="ECO:0000256" key="4">
    <source>
        <dbReference type="ARBA" id="ARBA00022692"/>
    </source>
</evidence>
<keyword evidence="7 9" id="KW-0472">Membrane</keyword>
<protein>
    <submittedName>
        <fullName evidence="10">Amino acid/amide ABC transporter membrane protein 1, HAAT family</fullName>
    </submittedName>
</protein>
<evidence type="ECO:0000256" key="6">
    <source>
        <dbReference type="ARBA" id="ARBA00022989"/>
    </source>
</evidence>
<name>A0A1H8G319_9PROT</name>
<keyword evidence="3" id="KW-1003">Cell membrane</keyword>
<dbReference type="PANTHER" id="PTHR11795">
    <property type="entry name" value="BRANCHED-CHAIN AMINO ACID TRANSPORT SYSTEM PERMEASE PROTEIN LIVH"/>
    <property type="match status" value="1"/>
</dbReference>
<evidence type="ECO:0000313" key="10">
    <source>
        <dbReference type="EMBL" id="SEN38362.1"/>
    </source>
</evidence>
<evidence type="ECO:0000256" key="2">
    <source>
        <dbReference type="ARBA" id="ARBA00022448"/>
    </source>
</evidence>
<dbReference type="GO" id="GO:0005886">
    <property type="term" value="C:plasma membrane"/>
    <property type="evidence" value="ECO:0007669"/>
    <property type="project" value="UniProtKB-SubCell"/>
</dbReference>